<dbReference type="InterPro" id="IPR000682">
    <property type="entry name" value="PCMT"/>
</dbReference>
<keyword evidence="5" id="KW-0963">Cytoplasm</keyword>
<accession>A0A4D7QJP2</accession>
<dbReference type="PANTHER" id="PTHR11579:SF0">
    <property type="entry name" value="PROTEIN-L-ISOASPARTATE(D-ASPARTATE) O-METHYLTRANSFERASE"/>
    <property type="match status" value="1"/>
</dbReference>
<evidence type="ECO:0000256" key="11">
    <source>
        <dbReference type="ARBA" id="ARBA00031350"/>
    </source>
</evidence>
<evidence type="ECO:0000256" key="3">
    <source>
        <dbReference type="ARBA" id="ARBA00011890"/>
    </source>
</evidence>
<keyword evidence="8" id="KW-0949">S-adenosyl-L-methionine</keyword>
<gene>
    <name evidence="12" type="ORF">E8L99_16895</name>
</gene>
<dbReference type="GO" id="GO:0005737">
    <property type="term" value="C:cytoplasm"/>
    <property type="evidence" value="ECO:0007669"/>
    <property type="project" value="UniProtKB-SubCell"/>
</dbReference>
<name>A0A4D7QJP2_9HYPH</name>
<dbReference type="GO" id="GO:0032259">
    <property type="term" value="P:methylation"/>
    <property type="evidence" value="ECO:0007669"/>
    <property type="project" value="UniProtKB-KW"/>
</dbReference>
<dbReference type="InterPro" id="IPR029063">
    <property type="entry name" value="SAM-dependent_MTases_sf"/>
</dbReference>
<evidence type="ECO:0000256" key="4">
    <source>
        <dbReference type="ARBA" id="ARBA00013346"/>
    </source>
</evidence>
<dbReference type="EC" id="2.1.1.77" evidence="3"/>
<evidence type="ECO:0000256" key="1">
    <source>
        <dbReference type="ARBA" id="ARBA00004496"/>
    </source>
</evidence>
<evidence type="ECO:0000256" key="8">
    <source>
        <dbReference type="ARBA" id="ARBA00022691"/>
    </source>
</evidence>
<dbReference type="Gene3D" id="3.40.50.150">
    <property type="entry name" value="Vaccinia Virus protein VP39"/>
    <property type="match status" value="1"/>
</dbReference>
<keyword evidence="13" id="KW-1185">Reference proteome</keyword>
<dbReference type="SUPFAM" id="SSF53335">
    <property type="entry name" value="S-adenosyl-L-methionine-dependent methyltransferases"/>
    <property type="match status" value="1"/>
</dbReference>
<dbReference type="Pfam" id="PF01135">
    <property type="entry name" value="PCMT"/>
    <property type="match status" value="1"/>
</dbReference>
<keyword evidence="6 12" id="KW-0489">Methyltransferase</keyword>
<evidence type="ECO:0000256" key="10">
    <source>
        <dbReference type="ARBA" id="ARBA00031323"/>
    </source>
</evidence>
<comment type="similarity">
    <text evidence="2">Belongs to the methyltransferase superfamily. L-isoaspartyl/D-aspartyl protein methyltransferase family.</text>
</comment>
<reference evidence="12 13" key="1">
    <citation type="submission" date="2019-04" db="EMBL/GenBank/DDBJ databases">
        <title>Phreatobacter aquaticus sp. nov.</title>
        <authorList>
            <person name="Choi A."/>
            <person name="Baek K."/>
        </authorList>
    </citation>
    <scope>NUCLEOTIDE SEQUENCE [LARGE SCALE GENOMIC DNA]</scope>
    <source>
        <strain evidence="12 13">NMCR1094</strain>
    </source>
</reference>
<evidence type="ECO:0000256" key="5">
    <source>
        <dbReference type="ARBA" id="ARBA00022490"/>
    </source>
</evidence>
<dbReference type="OrthoDB" id="9810066at2"/>
<protein>
    <recommendedName>
        <fullName evidence="4">Protein-L-isoaspartate O-methyltransferase</fullName>
        <ecNumber evidence="3">2.1.1.77</ecNumber>
    </recommendedName>
    <alternativeName>
        <fullName evidence="11">L-isoaspartyl protein carboxyl methyltransferase</fullName>
    </alternativeName>
    <alternativeName>
        <fullName evidence="9">Protein L-isoaspartyl methyltransferase</fullName>
    </alternativeName>
    <alternativeName>
        <fullName evidence="10">Protein-beta-aspartate methyltransferase</fullName>
    </alternativeName>
</protein>
<dbReference type="EMBL" id="CP039865">
    <property type="protein sequence ID" value="QCK87315.1"/>
    <property type="molecule type" value="Genomic_DNA"/>
</dbReference>
<dbReference type="KEGG" id="paqt:E8L99_16895"/>
<dbReference type="RefSeq" id="WP_137100644.1">
    <property type="nucleotide sequence ID" value="NZ_CP039865.1"/>
</dbReference>
<evidence type="ECO:0000313" key="12">
    <source>
        <dbReference type="EMBL" id="QCK87315.1"/>
    </source>
</evidence>
<evidence type="ECO:0000256" key="7">
    <source>
        <dbReference type="ARBA" id="ARBA00022679"/>
    </source>
</evidence>
<evidence type="ECO:0000256" key="6">
    <source>
        <dbReference type="ARBA" id="ARBA00022603"/>
    </source>
</evidence>
<evidence type="ECO:0000256" key="2">
    <source>
        <dbReference type="ARBA" id="ARBA00005369"/>
    </source>
</evidence>
<dbReference type="PANTHER" id="PTHR11579">
    <property type="entry name" value="PROTEIN-L-ISOASPARTATE O-METHYLTRANSFERASE"/>
    <property type="match status" value="1"/>
</dbReference>
<evidence type="ECO:0000313" key="13">
    <source>
        <dbReference type="Proteomes" id="UP000298588"/>
    </source>
</evidence>
<sequence length="218" mass="22792">MNDGPGPDHFLAAAEFVLMLRQKGLSDNKVLRAMEQVPRVPFLSPGLFALADDDVALPIACGQSILAPSLTGSMIEALDVQAHHRVLQIGTGSGYAAAVLARLAAQVVTIDRWRTLADQAHIRLRGLGYETIEVVFGDGMGGHPLRKPFDRIMATCALPELSPGLIGQLAPGGIVVAPIGTGQDVEIVRVEAGPTGVASRSLGKAVIAPAVPGMARRL</sequence>
<proteinExistence type="inferred from homology"/>
<evidence type="ECO:0000256" key="9">
    <source>
        <dbReference type="ARBA" id="ARBA00030757"/>
    </source>
</evidence>
<dbReference type="GO" id="GO:0004719">
    <property type="term" value="F:protein-L-isoaspartate (D-aspartate) O-methyltransferase activity"/>
    <property type="evidence" value="ECO:0007669"/>
    <property type="project" value="UniProtKB-EC"/>
</dbReference>
<organism evidence="12 13">
    <name type="scientific">Phreatobacter aquaticus</name>
    <dbReference type="NCBI Taxonomy" id="2570229"/>
    <lineage>
        <taxon>Bacteria</taxon>
        <taxon>Pseudomonadati</taxon>
        <taxon>Pseudomonadota</taxon>
        <taxon>Alphaproteobacteria</taxon>
        <taxon>Hyphomicrobiales</taxon>
        <taxon>Phreatobacteraceae</taxon>
        <taxon>Phreatobacter</taxon>
    </lineage>
</organism>
<dbReference type="Proteomes" id="UP000298588">
    <property type="component" value="Chromosome"/>
</dbReference>
<comment type="subcellular location">
    <subcellularLocation>
        <location evidence="1">Cytoplasm</location>
    </subcellularLocation>
</comment>
<keyword evidence="7 12" id="KW-0808">Transferase</keyword>
<dbReference type="AlphaFoldDB" id="A0A4D7QJP2"/>